<dbReference type="InterPro" id="IPR012347">
    <property type="entry name" value="Ferritin-like"/>
</dbReference>
<dbReference type="AlphaFoldDB" id="A0A3B1BGY4"/>
<reference evidence="2" key="1">
    <citation type="submission" date="2018-06" db="EMBL/GenBank/DDBJ databases">
        <authorList>
            <person name="Zhirakovskaya E."/>
        </authorList>
    </citation>
    <scope>NUCLEOTIDE SEQUENCE</scope>
</reference>
<proteinExistence type="predicted"/>
<dbReference type="EMBL" id="UOFX01000076">
    <property type="protein sequence ID" value="VAX10638.1"/>
    <property type="molecule type" value="Genomic_DNA"/>
</dbReference>
<dbReference type="PANTHER" id="PTHR33531">
    <property type="entry name" value="RUBRERYTHRIN SUBFAMILY"/>
    <property type="match status" value="1"/>
</dbReference>
<accession>A0A3B1BGY4</accession>
<dbReference type="PANTHER" id="PTHR33531:SF7">
    <property type="entry name" value="HYPOTHETICAL MEMBRANE PROTEIN, CONSERVED"/>
    <property type="match status" value="1"/>
</dbReference>
<dbReference type="GO" id="GO:0016491">
    <property type="term" value="F:oxidoreductase activity"/>
    <property type="evidence" value="ECO:0007669"/>
    <property type="project" value="InterPro"/>
</dbReference>
<dbReference type="GO" id="GO:0046872">
    <property type="term" value="F:metal ion binding"/>
    <property type="evidence" value="ECO:0007669"/>
    <property type="project" value="InterPro"/>
</dbReference>
<dbReference type="SUPFAM" id="SSF47240">
    <property type="entry name" value="Ferritin-like"/>
    <property type="match status" value="1"/>
</dbReference>
<dbReference type="InterPro" id="IPR003251">
    <property type="entry name" value="Rr_diiron-bd_dom"/>
</dbReference>
<dbReference type="Pfam" id="PF02915">
    <property type="entry name" value="Rubrerythrin"/>
    <property type="match status" value="1"/>
</dbReference>
<dbReference type="InterPro" id="IPR009078">
    <property type="entry name" value="Ferritin-like_SF"/>
</dbReference>
<protein>
    <recommendedName>
        <fullName evidence="1">Rubrerythrin diiron-binding domain-containing protein</fullName>
    </recommendedName>
</protein>
<sequence length="162" mass="18474">MSILFSASEIITMAIEVEKNGLNFYRAMVAKTKNEKAKTIFSFLATEETQHIKTFRELLKDLSPVAMSHTAEAEYNSYLNALTSSRIFTPDVDMDKLVKEIKDDIGAVDIAIKAEQESILFYYELREQTKAESRANIEAIIEEEKMHFAKLTQLKADLAKKQ</sequence>
<evidence type="ECO:0000313" key="2">
    <source>
        <dbReference type="EMBL" id="VAX10638.1"/>
    </source>
</evidence>
<name>A0A3B1BGY4_9ZZZZ</name>
<organism evidence="2">
    <name type="scientific">hydrothermal vent metagenome</name>
    <dbReference type="NCBI Taxonomy" id="652676"/>
    <lineage>
        <taxon>unclassified sequences</taxon>
        <taxon>metagenomes</taxon>
        <taxon>ecological metagenomes</taxon>
    </lineage>
</organism>
<feature type="domain" description="Rubrerythrin diiron-binding" evidence="1">
    <location>
        <begin position="9"/>
        <end position="154"/>
    </location>
</feature>
<evidence type="ECO:0000259" key="1">
    <source>
        <dbReference type="Pfam" id="PF02915"/>
    </source>
</evidence>
<gene>
    <name evidence="2" type="ORF">MNBD_GAMMA26-2385</name>
</gene>
<dbReference type="Gene3D" id="1.20.1260.10">
    <property type="match status" value="1"/>
</dbReference>
<dbReference type="CDD" id="cd01045">
    <property type="entry name" value="Ferritin_like_AB"/>
    <property type="match status" value="1"/>
</dbReference>